<organism evidence="7 8">
    <name type="scientific">Portunus trituberculatus</name>
    <name type="common">Swimming crab</name>
    <name type="synonym">Neptunus trituberculatus</name>
    <dbReference type="NCBI Taxonomy" id="210409"/>
    <lineage>
        <taxon>Eukaryota</taxon>
        <taxon>Metazoa</taxon>
        <taxon>Ecdysozoa</taxon>
        <taxon>Arthropoda</taxon>
        <taxon>Crustacea</taxon>
        <taxon>Multicrustacea</taxon>
        <taxon>Malacostraca</taxon>
        <taxon>Eumalacostraca</taxon>
        <taxon>Eucarida</taxon>
        <taxon>Decapoda</taxon>
        <taxon>Pleocyemata</taxon>
        <taxon>Brachyura</taxon>
        <taxon>Eubrachyura</taxon>
        <taxon>Portunoidea</taxon>
        <taxon>Portunidae</taxon>
        <taxon>Portuninae</taxon>
        <taxon>Portunus</taxon>
    </lineage>
</organism>
<protein>
    <submittedName>
        <fullName evidence="7">Nesprin-1</fullName>
    </submittedName>
</protein>
<dbReference type="Gene3D" id="1.20.58.60">
    <property type="match status" value="2"/>
</dbReference>
<keyword evidence="3" id="KW-0677">Repeat</keyword>
<feature type="chain" id="PRO_5023093950" evidence="6">
    <location>
        <begin position="16"/>
        <end position="717"/>
    </location>
</feature>
<dbReference type="GO" id="GO:0005640">
    <property type="term" value="C:nuclear outer membrane"/>
    <property type="evidence" value="ECO:0007669"/>
    <property type="project" value="TreeGrafter"/>
</dbReference>
<dbReference type="EMBL" id="VSRR010002223">
    <property type="protein sequence ID" value="MPC30271.1"/>
    <property type="molecule type" value="Genomic_DNA"/>
</dbReference>
<dbReference type="GO" id="GO:0005737">
    <property type="term" value="C:cytoplasm"/>
    <property type="evidence" value="ECO:0007669"/>
    <property type="project" value="TreeGrafter"/>
</dbReference>
<evidence type="ECO:0000256" key="6">
    <source>
        <dbReference type="SAM" id="SignalP"/>
    </source>
</evidence>
<keyword evidence="6" id="KW-0732">Signal</keyword>
<comment type="caution">
    <text evidence="7">The sequence shown here is derived from an EMBL/GenBank/DDBJ whole genome shotgun (WGS) entry which is preliminary data.</text>
</comment>
<dbReference type="PANTHER" id="PTHR47535">
    <property type="entry name" value="MUSCLE-SPECIFIC PROTEIN 300 KDA, ISOFORM G"/>
    <property type="match status" value="1"/>
</dbReference>
<evidence type="ECO:0000256" key="3">
    <source>
        <dbReference type="ARBA" id="ARBA00022737"/>
    </source>
</evidence>
<reference evidence="7 8" key="1">
    <citation type="submission" date="2019-05" db="EMBL/GenBank/DDBJ databases">
        <title>Another draft genome of Portunus trituberculatus and its Hox gene families provides insights of decapod evolution.</title>
        <authorList>
            <person name="Jeong J.-H."/>
            <person name="Song I."/>
            <person name="Kim S."/>
            <person name="Choi T."/>
            <person name="Kim D."/>
            <person name="Ryu S."/>
            <person name="Kim W."/>
        </authorList>
    </citation>
    <scope>NUCLEOTIDE SEQUENCE [LARGE SCALE GENOMIC DNA]</scope>
    <source>
        <tissue evidence="7">Muscle</tissue>
    </source>
</reference>
<evidence type="ECO:0000256" key="2">
    <source>
        <dbReference type="ARBA" id="ARBA00022692"/>
    </source>
</evidence>
<proteinExistence type="predicted"/>
<gene>
    <name evidence="7" type="primary">Syne1_5</name>
    <name evidence="7" type="ORF">E2C01_023532</name>
</gene>
<keyword evidence="2" id="KW-0812">Transmembrane</keyword>
<dbReference type="CDD" id="cd00176">
    <property type="entry name" value="SPEC"/>
    <property type="match status" value="1"/>
</dbReference>
<name>A0A5B7E881_PORTR</name>
<dbReference type="GO" id="GO:0051015">
    <property type="term" value="F:actin filament binding"/>
    <property type="evidence" value="ECO:0007669"/>
    <property type="project" value="TreeGrafter"/>
</dbReference>
<dbReference type="AlphaFoldDB" id="A0A5B7E881"/>
<comment type="subcellular location">
    <subcellularLocation>
        <location evidence="1">Membrane</location>
    </subcellularLocation>
</comment>
<evidence type="ECO:0000313" key="7">
    <source>
        <dbReference type="EMBL" id="MPC30271.1"/>
    </source>
</evidence>
<keyword evidence="5" id="KW-0472">Membrane</keyword>
<dbReference type="GO" id="GO:0007097">
    <property type="term" value="P:nuclear migration"/>
    <property type="evidence" value="ECO:0007669"/>
    <property type="project" value="TreeGrafter"/>
</dbReference>
<evidence type="ECO:0000256" key="1">
    <source>
        <dbReference type="ARBA" id="ARBA00004370"/>
    </source>
</evidence>
<keyword evidence="4" id="KW-1133">Transmembrane helix</keyword>
<dbReference type="InterPro" id="IPR052403">
    <property type="entry name" value="LINC-complex_assoc"/>
</dbReference>
<dbReference type="GO" id="GO:0034993">
    <property type="term" value="C:meiotic nuclear membrane microtubule tethering complex"/>
    <property type="evidence" value="ECO:0007669"/>
    <property type="project" value="TreeGrafter"/>
</dbReference>
<evidence type="ECO:0000256" key="5">
    <source>
        <dbReference type="ARBA" id="ARBA00023136"/>
    </source>
</evidence>
<keyword evidence="8" id="KW-1185">Reference proteome</keyword>
<sequence>MLVIVMVMVVRGVAGPEEEDAGSEMLHPLDQYDVRASHDAAASTPLHRLPSAAAEDRFRSVQELSELQSTLPQDTGKPRNVLRWRKKSDGVRDVSGGKKIVNFVESVYSLGEGREGSGIVDKVVSVGSDRRLHVVPVGVPAHDLTHFISPLNDLIINNIQVFLDILVLVGEAAWSGERVSELRQLAHQIRLHLAEDSAQDTPLVAEVERLGFRITNLTEAITQLSSSLTQQVNAEQHQKKESALQELEAGINGAHTLLALPEPEVNEAAERATQLKDQLVALGGTGGPVIDSGPSQLVEAWQIAVRDTHSRYQQFLTWAKDMEDKIDGGSEQYIDTLIRKLEHDYQEDINAKSIEMHWLLSEDAELQNLEPTLSPVDMSLIGAVGGRSMVVEMRVALDECKKIILQLEEALKCPTPQGAEVDKMYYSFSKQLAGCRSSVDLLSSLKQHTGDDTEARELHPEIDAVIEEFSHLEAKAQAKQQRLKENSFTSRVRDFLVFLAMLGDIAGLVAGRFAGMLTEFLMDLDGHKSVIMSLNIIGKHLADHTRDERRATRVRDRLAATNRRWEAVCAAASVWQAKLQTTLMGNSEFHSTIADLLAWTETTEESLLKIAAEKDMEETALRDRVARVLDVRAEVERCEPRVASLHEAAQHLLPTQQDDKSAAVLVSTHTDPLKPASSVYAYTCLYGLILGVGRRQFPMRANLSLCTYPYGMYQSKL</sequence>
<evidence type="ECO:0000256" key="4">
    <source>
        <dbReference type="ARBA" id="ARBA00022989"/>
    </source>
</evidence>
<dbReference type="InterPro" id="IPR018159">
    <property type="entry name" value="Spectrin/alpha-actinin"/>
</dbReference>
<evidence type="ECO:0000313" key="8">
    <source>
        <dbReference type="Proteomes" id="UP000324222"/>
    </source>
</evidence>
<feature type="signal peptide" evidence="6">
    <location>
        <begin position="1"/>
        <end position="15"/>
    </location>
</feature>
<dbReference type="Proteomes" id="UP000324222">
    <property type="component" value="Unassembled WGS sequence"/>
</dbReference>
<dbReference type="OrthoDB" id="18740at2759"/>
<dbReference type="PANTHER" id="PTHR47535:SF1">
    <property type="entry name" value="NESPRIN-1"/>
    <property type="match status" value="1"/>
</dbReference>
<dbReference type="SUPFAM" id="SSF46966">
    <property type="entry name" value="Spectrin repeat"/>
    <property type="match status" value="1"/>
</dbReference>
<accession>A0A5B7E881</accession>